<protein>
    <submittedName>
        <fullName evidence="1">Uncharacterized protein</fullName>
    </submittedName>
</protein>
<reference evidence="1 2" key="1">
    <citation type="submission" date="2024-04" db="EMBL/GenBank/DDBJ databases">
        <authorList>
            <person name="Fracassetti M."/>
        </authorList>
    </citation>
    <scope>NUCLEOTIDE SEQUENCE [LARGE SCALE GENOMIC DNA]</scope>
</reference>
<evidence type="ECO:0000313" key="2">
    <source>
        <dbReference type="Proteomes" id="UP001497516"/>
    </source>
</evidence>
<keyword evidence="2" id="KW-1185">Reference proteome</keyword>
<gene>
    <name evidence="1" type="ORF">LTRI10_LOCUS42285</name>
</gene>
<organism evidence="1 2">
    <name type="scientific">Linum trigynum</name>
    <dbReference type="NCBI Taxonomy" id="586398"/>
    <lineage>
        <taxon>Eukaryota</taxon>
        <taxon>Viridiplantae</taxon>
        <taxon>Streptophyta</taxon>
        <taxon>Embryophyta</taxon>
        <taxon>Tracheophyta</taxon>
        <taxon>Spermatophyta</taxon>
        <taxon>Magnoliopsida</taxon>
        <taxon>eudicotyledons</taxon>
        <taxon>Gunneridae</taxon>
        <taxon>Pentapetalae</taxon>
        <taxon>rosids</taxon>
        <taxon>fabids</taxon>
        <taxon>Malpighiales</taxon>
        <taxon>Linaceae</taxon>
        <taxon>Linum</taxon>
    </lineage>
</organism>
<dbReference type="EMBL" id="OZ034820">
    <property type="protein sequence ID" value="CAL1402276.1"/>
    <property type="molecule type" value="Genomic_DNA"/>
</dbReference>
<name>A0AAV2FV99_9ROSI</name>
<proteinExistence type="predicted"/>
<accession>A0AAV2FV99</accession>
<evidence type="ECO:0000313" key="1">
    <source>
        <dbReference type="EMBL" id="CAL1402276.1"/>
    </source>
</evidence>
<sequence>MTIEGIQARELVSMWNQYVERFCHDRIDSMRLPTTDLESITSPPIVVAAAELIVAPISPPSANVLIASTKAAAEELTLASFPLSIMLEVSPPIPPLHTNDKVSSDKSLPFVVGSVTHRSSPTDRP</sequence>
<dbReference type="Proteomes" id="UP001497516">
    <property type="component" value="Chromosome 7"/>
</dbReference>
<dbReference type="AlphaFoldDB" id="A0AAV2FV99"/>